<accession>A0A418YIU0</accession>
<dbReference type="InterPro" id="IPR023198">
    <property type="entry name" value="PGP-like_dom2"/>
</dbReference>
<comment type="caution">
    <text evidence="1">The sequence shown here is derived from an EMBL/GenBank/DDBJ whole genome shotgun (WGS) entry which is preliminary data.</text>
</comment>
<dbReference type="PANTHER" id="PTHR43611:SF3">
    <property type="entry name" value="FLAVIN MONONUCLEOTIDE HYDROLASE 1, CHLOROPLATIC"/>
    <property type="match status" value="1"/>
</dbReference>
<protein>
    <submittedName>
        <fullName evidence="1">HAD family phosphatase</fullName>
    </submittedName>
</protein>
<organism evidence="1 2">
    <name type="scientific">Motilimonas pumila</name>
    <dbReference type="NCBI Taxonomy" id="2303987"/>
    <lineage>
        <taxon>Bacteria</taxon>
        <taxon>Pseudomonadati</taxon>
        <taxon>Pseudomonadota</taxon>
        <taxon>Gammaproteobacteria</taxon>
        <taxon>Alteromonadales</taxon>
        <taxon>Alteromonadales genera incertae sedis</taxon>
        <taxon>Motilimonas</taxon>
    </lineage>
</organism>
<dbReference type="InterPro" id="IPR036412">
    <property type="entry name" value="HAD-like_sf"/>
</dbReference>
<dbReference type="Gene3D" id="3.40.50.1000">
    <property type="entry name" value="HAD superfamily/HAD-like"/>
    <property type="match status" value="1"/>
</dbReference>
<dbReference type="InterPro" id="IPR006439">
    <property type="entry name" value="HAD-SF_hydro_IA"/>
</dbReference>
<dbReference type="SFLD" id="SFLDS00003">
    <property type="entry name" value="Haloacid_Dehalogenase"/>
    <property type="match status" value="1"/>
</dbReference>
<dbReference type="InterPro" id="IPR023214">
    <property type="entry name" value="HAD_sf"/>
</dbReference>
<evidence type="ECO:0000313" key="1">
    <source>
        <dbReference type="EMBL" id="RJG50537.1"/>
    </source>
</evidence>
<dbReference type="SFLD" id="SFLDG01129">
    <property type="entry name" value="C1.5:_HAD__Beta-PGM__Phosphata"/>
    <property type="match status" value="1"/>
</dbReference>
<keyword evidence="2" id="KW-1185">Reference proteome</keyword>
<dbReference type="EMBL" id="QZCH01000002">
    <property type="protein sequence ID" value="RJG50537.1"/>
    <property type="molecule type" value="Genomic_DNA"/>
</dbReference>
<sequence>MFAPFLVLKDKGDTVNKDDIDWVLFDLGGVLVQLNGLPFKPEWFNDPSQQPILHEWGISEVVRNYETGKASVTEFAQFTLEQFQLKTSIDAFIDEFTRWPGPLFDGSLVMLEQLGSQVNTAIYSNTNGEHWPRLMQEMALADTVKHAFASHLIGLAKPDLAGFKYVLAQLNTVPERVLFLDDNKTNVEAAASLGVQAQQVQGIKQVIECLQQAGFTFNSEVTAS</sequence>
<name>A0A418YIU0_9GAMM</name>
<dbReference type="PANTHER" id="PTHR43611">
    <property type="entry name" value="ALPHA-D-GLUCOSE 1-PHOSPHATE PHOSPHATASE"/>
    <property type="match status" value="1"/>
</dbReference>
<dbReference type="SUPFAM" id="SSF56784">
    <property type="entry name" value="HAD-like"/>
    <property type="match status" value="1"/>
</dbReference>
<gene>
    <name evidence="1" type="ORF">D1Z90_03390</name>
</gene>
<dbReference type="Gene3D" id="1.10.150.240">
    <property type="entry name" value="Putative phosphatase, domain 2"/>
    <property type="match status" value="1"/>
</dbReference>
<proteinExistence type="predicted"/>
<dbReference type="Pfam" id="PF00702">
    <property type="entry name" value="Hydrolase"/>
    <property type="match status" value="1"/>
</dbReference>
<reference evidence="1 2" key="1">
    <citation type="submission" date="2018-09" db="EMBL/GenBank/DDBJ databases">
        <authorList>
            <person name="Wang F."/>
        </authorList>
    </citation>
    <scope>NUCLEOTIDE SEQUENCE [LARGE SCALE GENOMIC DNA]</scope>
    <source>
        <strain evidence="1 2">PLHSC7-2</strain>
    </source>
</reference>
<evidence type="ECO:0000313" key="2">
    <source>
        <dbReference type="Proteomes" id="UP000283255"/>
    </source>
</evidence>
<dbReference type="NCBIfam" id="TIGR01509">
    <property type="entry name" value="HAD-SF-IA-v3"/>
    <property type="match status" value="1"/>
</dbReference>
<dbReference type="Proteomes" id="UP000283255">
    <property type="component" value="Unassembled WGS sequence"/>
</dbReference>
<reference evidence="1 2" key="2">
    <citation type="submission" date="2019-01" db="EMBL/GenBank/DDBJ databases">
        <title>Motilimonas pumilus sp. nov., isolated from the gut of sea cucumber (Apostichopus japonicus).</title>
        <authorList>
            <person name="Wang F.-Q."/>
            <person name="Ren L.-H."/>
            <person name="Lin Y.-W."/>
            <person name="Sun G.-H."/>
            <person name="Du Z.-J."/>
            <person name="Zhao J.-X."/>
            <person name="Liu X.-J."/>
            <person name="Liu L.-J."/>
        </authorList>
    </citation>
    <scope>NUCLEOTIDE SEQUENCE [LARGE SCALE GENOMIC DNA]</scope>
    <source>
        <strain evidence="1 2">PLHSC7-2</strain>
    </source>
</reference>
<dbReference type="AlphaFoldDB" id="A0A418YIU0"/>